<keyword evidence="1" id="KW-0472">Membrane</keyword>
<dbReference type="RefSeq" id="XP_033392151.1">
    <property type="nucleotide sequence ID" value="XM_033541375.1"/>
</dbReference>
<dbReference type="AlphaFoldDB" id="A0A6A6AZ12"/>
<keyword evidence="3" id="KW-1185">Reference proteome</keyword>
<evidence type="ECO:0000313" key="3">
    <source>
        <dbReference type="Proteomes" id="UP000799438"/>
    </source>
</evidence>
<dbReference type="EMBL" id="ML995521">
    <property type="protein sequence ID" value="KAF2136433.1"/>
    <property type="molecule type" value="Genomic_DNA"/>
</dbReference>
<dbReference type="Proteomes" id="UP000799438">
    <property type="component" value="Unassembled WGS sequence"/>
</dbReference>
<feature type="transmembrane region" description="Helical" evidence="1">
    <location>
        <begin position="48"/>
        <end position="67"/>
    </location>
</feature>
<proteinExistence type="predicted"/>
<gene>
    <name evidence="2" type="ORF">K452DRAFT_292412</name>
</gene>
<reference evidence="2" key="1">
    <citation type="journal article" date="2020" name="Stud. Mycol.">
        <title>101 Dothideomycetes genomes: a test case for predicting lifestyles and emergence of pathogens.</title>
        <authorList>
            <person name="Haridas S."/>
            <person name="Albert R."/>
            <person name="Binder M."/>
            <person name="Bloem J."/>
            <person name="Labutti K."/>
            <person name="Salamov A."/>
            <person name="Andreopoulos B."/>
            <person name="Baker S."/>
            <person name="Barry K."/>
            <person name="Bills G."/>
            <person name="Bluhm B."/>
            <person name="Cannon C."/>
            <person name="Castanera R."/>
            <person name="Culley D."/>
            <person name="Daum C."/>
            <person name="Ezra D."/>
            <person name="Gonzalez J."/>
            <person name="Henrissat B."/>
            <person name="Kuo A."/>
            <person name="Liang C."/>
            <person name="Lipzen A."/>
            <person name="Lutzoni F."/>
            <person name="Magnuson J."/>
            <person name="Mondo S."/>
            <person name="Nolan M."/>
            <person name="Ohm R."/>
            <person name="Pangilinan J."/>
            <person name="Park H.-J."/>
            <person name="Ramirez L."/>
            <person name="Alfaro M."/>
            <person name="Sun H."/>
            <person name="Tritt A."/>
            <person name="Yoshinaga Y."/>
            <person name="Zwiers L.-H."/>
            <person name="Turgeon B."/>
            <person name="Goodwin S."/>
            <person name="Spatafora J."/>
            <person name="Crous P."/>
            <person name="Grigoriev I."/>
        </authorList>
    </citation>
    <scope>NUCLEOTIDE SEQUENCE</scope>
    <source>
        <strain evidence="2">CBS 121167</strain>
    </source>
</reference>
<keyword evidence="1" id="KW-1133">Transmembrane helix</keyword>
<dbReference type="GeneID" id="54298871"/>
<organism evidence="2 3">
    <name type="scientific">Aplosporella prunicola CBS 121167</name>
    <dbReference type="NCBI Taxonomy" id="1176127"/>
    <lineage>
        <taxon>Eukaryota</taxon>
        <taxon>Fungi</taxon>
        <taxon>Dikarya</taxon>
        <taxon>Ascomycota</taxon>
        <taxon>Pezizomycotina</taxon>
        <taxon>Dothideomycetes</taxon>
        <taxon>Dothideomycetes incertae sedis</taxon>
        <taxon>Botryosphaeriales</taxon>
        <taxon>Aplosporellaceae</taxon>
        <taxon>Aplosporella</taxon>
    </lineage>
</organism>
<feature type="transmembrane region" description="Helical" evidence="1">
    <location>
        <begin position="20"/>
        <end position="42"/>
    </location>
</feature>
<accession>A0A6A6AZ12</accession>
<evidence type="ECO:0000256" key="1">
    <source>
        <dbReference type="SAM" id="Phobius"/>
    </source>
</evidence>
<evidence type="ECO:0000313" key="2">
    <source>
        <dbReference type="EMBL" id="KAF2136433.1"/>
    </source>
</evidence>
<keyword evidence="1" id="KW-0812">Transmembrane</keyword>
<protein>
    <submittedName>
        <fullName evidence="2">Uncharacterized protein</fullName>
    </submittedName>
</protein>
<name>A0A6A6AZ12_9PEZI</name>
<sequence length="86" mass="10031">MHLYPIGRILNSKPMQPSHFSITFADLTVFSVLALCPIYRLLTEGFTVRALLWNDYICLFAMVLFAFNRRPTIIHTIIESEKKAQW</sequence>